<proteinExistence type="predicted"/>
<name>A0A0A8ZIN7_ARUDO</name>
<protein>
    <submittedName>
        <fullName evidence="1">Uncharacterized protein</fullName>
    </submittedName>
</protein>
<sequence>MSLCSVESHLVAIRLNADGKVLQVMILRIPDPPNWWKETMARYTWDPLNCHMLASLRAPKCNQDKLELLETC</sequence>
<reference evidence="1" key="2">
    <citation type="journal article" date="2015" name="Data Brief">
        <title>Shoot transcriptome of the giant reed, Arundo donax.</title>
        <authorList>
            <person name="Barrero R.A."/>
            <person name="Guerrero F.D."/>
            <person name="Moolhuijzen P."/>
            <person name="Goolsby J.A."/>
            <person name="Tidwell J."/>
            <person name="Bellgard S.E."/>
            <person name="Bellgard M.I."/>
        </authorList>
    </citation>
    <scope>NUCLEOTIDE SEQUENCE</scope>
    <source>
        <tissue evidence="1">Shoot tissue taken approximately 20 cm above the soil surface</tissue>
    </source>
</reference>
<accession>A0A0A8ZIN7</accession>
<reference evidence="1" key="1">
    <citation type="submission" date="2014-09" db="EMBL/GenBank/DDBJ databases">
        <authorList>
            <person name="Magalhaes I.L.F."/>
            <person name="Oliveira U."/>
            <person name="Santos F.R."/>
            <person name="Vidigal T.H.D.A."/>
            <person name="Brescovit A.D."/>
            <person name="Santos A.J."/>
        </authorList>
    </citation>
    <scope>NUCLEOTIDE SEQUENCE</scope>
    <source>
        <tissue evidence="1">Shoot tissue taken approximately 20 cm above the soil surface</tissue>
    </source>
</reference>
<organism evidence="1">
    <name type="scientific">Arundo donax</name>
    <name type="common">Giant reed</name>
    <name type="synonym">Donax arundinaceus</name>
    <dbReference type="NCBI Taxonomy" id="35708"/>
    <lineage>
        <taxon>Eukaryota</taxon>
        <taxon>Viridiplantae</taxon>
        <taxon>Streptophyta</taxon>
        <taxon>Embryophyta</taxon>
        <taxon>Tracheophyta</taxon>
        <taxon>Spermatophyta</taxon>
        <taxon>Magnoliopsida</taxon>
        <taxon>Liliopsida</taxon>
        <taxon>Poales</taxon>
        <taxon>Poaceae</taxon>
        <taxon>PACMAD clade</taxon>
        <taxon>Arundinoideae</taxon>
        <taxon>Arundineae</taxon>
        <taxon>Arundo</taxon>
    </lineage>
</organism>
<dbReference type="AlphaFoldDB" id="A0A0A8ZIN7"/>
<evidence type="ECO:0000313" key="1">
    <source>
        <dbReference type="EMBL" id="JAD34732.1"/>
    </source>
</evidence>
<dbReference type="EMBL" id="GBRH01263163">
    <property type="protein sequence ID" value="JAD34732.1"/>
    <property type="molecule type" value="Transcribed_RNA"/>
</dbReference>